<dbReference type="AlphaFoldDB" id="L7F5K8"/>
<sequence length="88" mass="9629">MILLMGHFDSGGNLIIESSDEFPDDHSQVEIDVLVAEKIGDVPNGFAHSYLVDSHSRAVNQAYQEIVRDGGDENSTVIDNVWGVLVDD</sequence>
<protein>
    <submittedName>
        <fullName evidence="1">Uncharacterized protein</fullName>
    </submittedName>
</protein>
<proteinExistence type="predicted"/>
<gene>
    <name evidence="1" type="ORF">STRTUCAR8_01611</name>
</gene>
<dbReference type="PATRIC" id="fig|698760.3.peg.5149"/>
<name>L7F5K8_STRT8</name>
<dbReference type="GeneID" id="97407290"/>
<comment type="caution">
    <text evidence="1">The sequence shown here is derived from an EMBL/GenBank/DDBJ whole genome shotgun (WGS) entry which is preliminary data.</text>
</comment>
<dbReference type="RefSeq" id="WP_006379234.1">
    <property type="nucleotide sequence ID" value="NZ_AEJB01000361.1"/>
</dbReference>
<organism evidence="1 2">
    <name type="scientific">Streptomyces turgidiscabies (strain Car8)</name>
    <dbReference type="NCBI Taxonomy" id="698760"/>
    <lineage>
        <taxon>Bacteria</taxon>
        <taxon>Bacillati</taxon>
        <taxon>Actinomycetota</taxon>
        <taxon>Actinomycetes</taxon>
        <taxon>Kitasatosporales</taxon>
        <taxon>Streptomycetaceae</taxon>
        <taxon>Streptomyces</taxon>
    </lineage>
</organism>
<dbReference type="EMBL" id="AEJB01000361">
    <property type="protein sequence ID" value="ELP66301.1"/>
    <property type="molecule type" value="Genomic_DNA"/>
</dbReference>
<evidence type="ECO:0000313" key="2">
    <source>
        <dbReference type="Proteomes" id="UP000010931"/>
    </source>
</evidence>
<accession>L7F5K8</accession>
<reference evidence="1 2" key="1">
    <citation type="journal article" date="2011" name="Plasmid">
        <title>Streptomyces turgidiscabies Car8 contains a modular pathogenicity island that shares virulence genes with other actinobacterial plant pathogens.</title>
        <authorList>
            <person name="Huguet-Tapia J.C."/>
            <person name="Badger J.H."/>
            <person name="Loria R."/>
            <person name="Pettis G.S."/>
        </authorList>
    </citation>
    <scope>NUCLEOTIDE SEQUENCE [LARGE SCALE GENOMIC DNA]</scope>
    <source>
        <strain evidence="1 2">Car8</strain>
    </source>
</reference>
<evidence type="ECO:0000313" key="1">
    <source>
        <dbReference type="EMBL" id="ELP66301.1"/>
    </source>
</evidence>
<keyword evidence="2" id="KW-1185">Reference proteome</keyword>
<dbReference type="Proteomes" id="UP000010931">
    <property type="component" value="Unassembled WGS sequence"/>
</dbReference>